<feature type="compositionally biased region" description="Polar residues" evidence="1">
    <location>
        <begin position="260"/>
        <end position="269"/>
    </location>
</feature>
<proteinExistence type="predicted"/>
<evidence type="ECO:0000256" key="1">
    <source>
        <dbReference type="SAM" id="MobiDB-lite"/>
    </source>
</evidence>
<dbReference type="AlphaFoldDB" id="A0A9E7HYS6"/>
<dbReference type="OrthoDB" id="1891924at2759"/>
<keyword evidence="4" id="KW-1185">Reference proteome</keyword>
<keyword evidence="2" id="KW-0472">Membrane</keyword>
<feature type="transmembrane region" description="Helical" evidence="2">
    <location>
        <begin position="56"/>
        <end position="77"/>
    </location>
</feature>
<dbReference type="EMBL" id="CP097511">
    <property type="protein sequence ID" value="URE42625.1"/>
    <property type="molecule type" value="Genomic_DNA"/>
</dbReference>
<feature type="region of interest" description="Disordered" evidence="1">
    <location>
        <begin position="166"/>
        <end position="200"/>
    </location>
</feature>
<protein>
    <submittedName>
        <fullName evidence="3">Uncharacterized protein</fullName>
    </submittedName>
</protein>
<organism evidence="3 4">
    <name type="scientific">Musa troglodytarum</name>
    <name type="common">fe'i banana</name>
    <dbReference type="NCBI Taxonomy" id="320322"/>
    <lineage>
        <taxon>Eukaryota</taxon>
        <taxon>Viridiplantae</taxon>
        <taxon>Streptophyta</taxon>
        <taxon>Embryophyta</taxon>
        <taxon>Tracheophyta</taxon>
        <taxon>Spermatophyta</taxon>
        <taxon>Magnoliopsida</taxon>
        <taxon>Liliopsida</taxon>
        <taxon>Zingiberales</taxon>
        <taxon>Musaceae</taxon>
        <taxon>Musa</taxon>
    </lineage>
</organism>
<gene>
    <name evidence="3" type="ORF">MUK42_13591</name>
</gene>
<keyword evidence="2" id="KW-1133">Transmembrane helix</keyword>
<feature type="compositionally biased region" description="Basic and acidic residues" evidence="1">
    <location>
        <begin position="169"/>
        <end position="184"/>
    </location>
</feature>
<evidence type="ECO:0000256" key="2">
    <source>
        <dbReference type="SAM" id="Phobius"/>
    </source>
</evidence>
<name>A0A9E7HYS6_9LILI</name>
<dbReference type="Proteomes" id="UP001055439">
    <property type="component" value="Chromosome 9"/>
</dbReference>
<evidence type="ECO:0000313" key="4">
    <source>
        <dbReference type="Proteomes" id="UP001055439"/>
    </source>
</evidence>
<sequence>MNPTVPVAYKLLDRIPQAHNIQKARLWRAAYFDPLVENIPRSALARSIPPFHITKIYFVEGAVVVLLLNLVTSNIGSRQSDRRKIKKLVAEYVEEKTMGSFIFITLPYLGRALIVGEWVAYIHGVKLPAAKCNHRVTVERFKELPTVLPSSETGGIEVSFTRATGVSHRLNDEKSRKGHDQGDRQEEEEEQPIHGRTEKIEKMGKKKVMLFMSSSSNSSENMAFVSLICSDRPSLTPTMDPATDGCSPKSSEHMRKQHRSITNPTKSDI</sequence>
<keyword evidence="2" id="KW-0812">Transmembrane</keyword>
<accession>A0A9E7HYS6</accession>
<feature type="region of interest" description="Disordered" evidence="1">
    <location>
        <begin position="231"/>
        <end position="269"/>
    </location>
</feature>
<feature type="compositionally biased region" description="Basic and acidic residues" evidence="1">
    <location>
        <begin position="191"/>
        <end position="200"/>
    </location>
</feature>
<reference evidence="3" key="1">
    <citation type="submission" date="2022-05" db="EMBL/GenBank/DDBJ databases">
        <title>The Musa troglodytarum L. genome provides insights into the mechanism of non-climacteric behaviour and enrichment of carotenoids.</title>
        <authorList>
            <person name="Wang J."/>
        </authorList>
    </citation>
    <scope>NUCLEOTIDE SEQUENCE</scope>
    <source>
        <tissue evidence="3">Leaf</tissue>
    </source>
</reference>
<evidence type="ECO:0000313" key="3">
    <source>
        <dbReference type="EMBL" id="URE42625.1"/>
    </source>
</evidence>